<keyword evidence="2" id="KW-0450">Lipoyl</keyword>
<reference evidence="5" key="1">
    <citation type="journal article" date="2014" name="Front. Microbiol.">
        <title>High frequency of phylogenetically diverse reductive dehalogenase-homologous genes in deep subseafloor sedimentary metagenomes.</title>
        <authorList>
            <person name="Kawai M."/>
            <person name="Futagami T."/>
            <person name="Toyoda A."/>
            <person name="Takaki Y."/>
            <person name="Nishi S."/>
            <person name="Hori S."/>
            <person name="Arai W."/>
            <person name="Tsubouchi T."/>
            <person name="Morono Y."/>
            <person name="Uchiyama I."/>
            <person name="Ito T."/>
            <person name="Fujiyama A."/>
            <person name="Inagaki F."/>
            <person name="Takami H."/>
        </authorList>
    </citation>
    <scope>NUCLEOTIDE SEQUENCE</scope>
    <source>
        <strain evidence="5">Expedition CK06-06</strain>
    </source>
</reference>
<evidence type="ECO:0000256" key="1">
    <source>
        <dbReference type="ARBA" id="ARBA00007317"/>
    </source>
</evidence>
<dbReference type="InterPro" id="IPR004167">
    <property type="entry name" value="PSBD"/>
</dbReference>
<gene>
    <name evidence="5" type="ORF">S01H1_13012</name>
</gene>
<dbReference type="InterPro" id="IPR036625">
    <property type="entry name" value="E3-bd_dom_sf"/>
</dbReference>
<evidence type="ECO:0000256" key="2">
    <source>
        <dbReference type="ARBA" id="ARBA00022823"/>
    </source>
</evidence>
<dbReference type="SUPFAM" id="SSF52777">
    <property type="entry name" value="CoA-dependent acyltransferases"/>
    <property type="match status" value="1"/>
</dbReference>
<evidence type="ECO:0000313" key="5">
    <source>
        <dbReference type="EMBL" id="GAF72445.1"/>
    </source>
</evidence>
<dbReference type="InterPro" id="IPR011053">
    <property type="entry name" value="Single_hybrid_motif"/>
</dbReference>
<dbReference type="CDD" id="cd06849">
    <property type="entry name" value="lipoyl_domain"/>
    <property type="match status" value="1"/>
</dbReference>
<dbReference type="Pfam" id="PF00364">
    <property type="entry name" value="Biotin_lipoyl"/>
    <property type="match status" value="1"/>
</dbReference>
<dbReference type="Pfam" id="PF02817">
    <property type="entry name" value="E3_binding"/>
    <property type="match status" value="1"/>
</dbReference>
<dbReference type="Gene3D" id="2.40.50.100">
    <property type="match status" value="1"/>
</dbReference>
<dbReference type="PANTHER" id="PTHR23151:SF90">
    <property type="entry name" value="DIHYDROLIPOYLLYSINE-RESIDUE ACETYLTRANSFERASE COMPONENT OF PYRUVATE DEHYDROGENASE COMPLEX, MITOCHONDRIAL-RELATED"/>
    <property type="match status" value="1"/>
</dbReference>
<dbReference type="GO" id="GO:0016746">
    <property type="term" value="F:acyltransferase activity"/>
    <property type="evidence" value="ECO:0007669"/>
    <property type="project" value="InterPro"/>
</dbReference>
<dbReference type="PROSITE" id="PS00189">
    <property type="entry name" value="LIPOYL"/>
    <property type="match status" value="1"/>
</dbReference>
<dbReference type="EMBL" id="BARS01006702">
    <property type="protein sequence ID" value="GAF72445.1"/>
    <property type="molecule type" value="Genomic_DNA"/>
</dbReference>
<organism evidence="5">
    <name type="scientific">marine sediment metagenome</name>
    <dbReference type="NCBI Taxonomy" id="412755"/>
    <lineage>
        <taxon>unclassified sequences</taxon>
        <taxon>metagenomes</taxon>
        <taxon>ecological metagenomes</taxon>
    </lineage>
</organism>
<dbReference type="InterPro" id="IPR023213">
    <property type="entry name" value="CAT-like_dom_sf"/>
</dbReference>
<dbReference type="PROSITE" id="PS51826">
    <property type="entry name" value="PSBD"/>
    <property type="match status" value="1"/>
</dbReference>
<protein>
    <recommendedName>
        <fullName evidence="6">Dihydrolipoamide acetyltransferase component of pyruvate dehydrogenase complex</fullName>
    </recommendedName>
</protein>
<dbReference type="PROSITE" id="PS50968">
    <property type="entry name" value="BIOTINYL_LIPOYL"/>
    <property type="match status" value="1"/>
</dbReference>
<dbReference type="PANTHER" id="PTHR23151">
    <property type="entry name" value="DIHYDROLIPOAMIDE ACETYL/SUCCINYL-TRANSFERASE-RELATED"/>
    <property type="match status" value="1"/>
</dbReference>
<sequence length="276" mass="30507">MPEEITMPKLSDTMEEGTVLKWLKNEGDYVQQGEPLFEVETDKAVMEVEAFVSGVLSTIFVQEGENVPVGTPIAIIGGEVGKVVPHEEPLKKAAERGEEAKGKPVQVIKEAPRLKVISTKDEKEVIPVREGVNASPAARSYAKQRGMDLSQVAGTGEGGVITLNDVRSFREQKAVKEGTLPLPQREILPHEEITDLSKMRKAIAATVSYSKQHIPHFYVTFEIDMTKVLNQLEELNQTKEGKDKITINDVIIKATAAMLKNYPYLNAIYPEKGLIL</sequence>
<dbReference type="Gene3D" id="3.30.559.10">
    <property type="entry name" value="Chloramphenicol acetyltransferase-like domain"/>
    <property type="match status" value="1"/>
</dbReference>
<dbReference type="InterPro" id="IPR000089">
    <property type="entry name" value="Biotin_lipoyl"/>
</dbReference>
<dbReference type="SUPFAM" id="SSF47005">
    <property type="entry name" value="Peripheral subunit-binding domain of 2-oxo acid dehydrogenase complex"/>
    <property type="match status" value="1"/>
</dbReference>
<dbReference type="SUPFAM" id="SSF51230">
    <property type="entry name" value="Single hybrid motif"/>
    <property type="match status" value="1"/>
</dbReference>
<feature type="domain" description="Lipoyl-binding" evidence="3">
    <location>
        <begin position="2"/>
        <end position="77"/>
    </location>
</feature>
<feature type="non-terminal residue" evidence="5">
    <location>
        <position position="276"/>
    </location>
</feature>
<feature type="domain" description="Peripheral subunit-binding (PSBD)" evidence="4">
    <location>
        <begin position="133"/>
        <end position="170"/>
    </location>
</feature>
<dbReference type="InterPro" id="IPR045257">
    <property type="entry name" value="E2/Pdx1"/>
</dbReference>
<dbReference type="Gene3D" id="4.10.320.10">
    <property type="entry name" value="E3-binding domain"/>
    <property type="match status" value="1"/>
</dbReference>
<dbReference type="InterPro" id="IPR001078">
    <property type="entry name" value="2-oxoacid_DH_actylTfrase"/>
</dbReference>
<comment type="similarity">
    <text evidence="1">Belongs to the 2-oxoacid dehydrogenase family.</text>
</comment>
<comment type="caution">
    <text evidence="5">The sequence shown here is derived from an EMBL/GenBank/DDBJ whole genome shotgun (WGS) entry which is preliminary data.</text>
</comment>
<name>X0T8Q8_9ZZZZ</name>
<dbReference type="AlphaFoldDB" id="X0T8Q8"/>
<evidence type="ECO:0000259" key="4">
    <source>
        <dbReference type="PROSITE" id="PS51826"/>
    </source>
</evidence>
<accession>X0T8Q8</accession>
<dbReference type="GO" id="GO:0006086">
    <property type="term" value="P:pyruvate decarboxylation to acetyl-CoA"/>
    <property type="evidence" value="ECO:0007669"/>
    <property type="project" value="InterPro"/>
</dbReference>
<dbReference type="Pfam" id="PF00198">
    <property type="entry name" value="2-oxoacid_dh"/>
    <property type="match status" value="1"/>
</dbReference>
<proteinExistence type="inferred from homology"/>
<evidence type="ECO:0000259" key="3">
    <source>
        <dbReference type="PROSITE" id="PS50968"/>
    </source>
</evidence>
<dbReference type="InterPro" id="IPR003016">
    <property type="entry name" value="2-oxoA_DH_lipoyl-BS"/>
</dbReference>
<evidence type="ECO:0008006" key="6">
    <source>
        <dbReference type="Google" id="ProtNLM"/>
    </source>
</evidence>
<dbReference type="GO" id="GO:0045254">
    <property type="term" value="C:pyruvate dehydrogenase complex"/>
    <property type="evidence" value="ECO:0007669"/>
    <property type="project" value="InterPro"/>
</dbReference>